<dbReference type="GO" id="GO:0004497">
    <property type="term" value="F:monooxygenase activity"/>
    <property type="evidence" value="ECO:0007669"/>
    <property type="project" value="UniProtKB-KW"/>
</dbReference>
<dbReference type="Gene3D" id="1.10.630.10">
    <property type="entry name" value="Cytochrome P450"/>
    <property type="match status" value="1"/>
</dbReference>
<evidence type="ECO:0000256" key="2">
    <source>
        <dbReference type="ARBA" id="ARBA00022723"/>
    </source>
</evidence>
<dbReference type="EMBL" id="JAPDRN010000065">
    <property type="protein sequence ID" value="KAJ9630096.1"/>
    <property type="molecule type" value="Genomic_DNA"/>
</dbReference>
<keyword evidence="3 6" id="KW-0560">Oxidoreductase</keyword>
<keyword evidence="5 6" id="KW-0349">Heme</keyword>
<comment type="caution">
    <text evidence="7">The sequence shown here is derived from an EMBL/GenBank/DDBJ whole genome shotgun (WGS) entry which is preliminary data.</text>
</comment>
<sequence length="535" mass="61105">MAFTAGLLAVCLVLLVAYSALLRRKKPPKGLRLVPGPKGLPILGNLHQLQPYPQRSLQRWAREYGEMFQIRMGWENWIFLNDPAVVKELLDKQSAVTSGRAPSPVASDIISGGKRFLFMSYTPEWRKLRTIVHKLLTPKASALFKPSQELEAKQLVYDIHEDQLRNDQESFYMHCRRYSTSVIMTSTYGRRVPQWDCEDVREIYTLMNEFSEHAAPGAYLAEMIPPLAKIPVPLQWWRGRALKCYHRQLNIWWKYWTTLKRQIADKTAPECFVRQYVATEYEKEGIDEEQSAFLAGSMIEAGSETTSSALNSAIKYLAAFPEAQARAHEEITRVVGDSRSPGFDDEDGLPFLRATVKEVLRIRPVTNIGTPHYTTADIVYKDFFIPKHTVLSINQYAIHFDDGRYDEPEKFKPERYLGHPLKAGAYIAHPDPYQRDHFSFGAGRRGCPGLHLAENSLFITLAKILWAFEIKPGLGPDGKEEVIDVSDAAYEDGANTVPRKYKVRFVMRNEKREKVLKEEWDSASKSLKTSNSVPT</sequence>
<dbReference type="PANTHER" id="PTHR46300:SF11">
    <property type="entry name" value="OXIDOREDUCTASE, PUTATIVE-RELATED"/>
    <property type="match status" value="1"/>
</dbReference>
<organism evidence="7 8">
    <name type="scientific">Knufia peltigerae</name>
    <dbReference type="NCBI Taxonomy" id="1002370"/>
    <lineage>
        <taxon>Eukaryota</taxon>
        <taxon>Fungi</taxon>
        <taxon>Dikarya</taxon>
        <taxon>Ascomycota</taxon>
        <taxon>Pezizomycotina</taxon>
        <taxon>Eurotiomycetes</taxon>
        <taxon>Chaetothyriomycetidae</taxon>
        <taxon>Chaetothyriales</taxon>
        <taxon>Trichomeriaceae</taxon>
        <taxon>Knufia</taxon>
    </lineage>
</organism>
<dbReference type="InterPro" id="IPR017972">
    <property type="entry name" value="Cyt_P450_CS"/>
</dbReference>
<protein>
    <recommendedName>
        <fullName evidence="9">O-methylsterigmatocystin oxidoreductase</fullName>
    </recommendedName>
</protein>
<keyword evidence="4 5" id="KW-0408">Iron</keyword>
<dbReference type="PRINTS" id="PR00463">
    <property type="entry name" value="EP450I"/>
</dbReference>
<dbReference type="AlphaFoldDB" id="A0AA38XZC4"/>
<comment type="cofactor">
    <cofactor evidence="5">
        <name>heme</name>
        <dbReference type="ChEBI" id="CHEBI:30413"/>
    </cofactor>
</comment>
<evidence type="ECO:0000256" key="6">
    <source>
        <dbReference type="RuleBase" id="RU000461"/>
    </source>
</evidence>
<accession>A0AA38XZC4</accession>
<name>A0AA38XZC4_9EURO</name>
<dbReference type="PRINTS" id="PR00385">
    <property type="entry name" value="P450"/>
</dbReference>
<keyword evidence="2 5" id="KW-0479">Metal-binding</keyword>
<evidence type="ECO:0000256" key="5">
    <source>
        <dbReference type="PIRSR" id="PIRSR602401-1"/>
    </source>
</evidence>
<dbReference type="Proteomes" id="UP001172681">
    <property type="component" value="Unassembled WGS sequence"/>
</dbReference>
<evidence type="ECO:0000256" key="1">
    <source>
        <dbReference type="ARBA" id="ARBA00010617"/>
    </source>
</evidence>
<reference evidence="7" key="1">
    <citation type="submission" date="2022-10" db="EMBL/GenBank/DDBJ databases">
        <title>Culturing micro-colonial fungi from biological soil crusts in the Mojave desert and describing Neophaeococcomyces mojavensis, and introducing the new genera and species Taxawa tesnikishii.</title>
        <authorList>
            <person name="Kurbessoian T."/>
            <person name="Stajich J.E."/>
        </authorList>
    </citation>
    <scope>NUCLEOTIDE SEQUENCE</scope>
    <source>
        <strain evidence="7">TK_35</strain>
    </source>
</reference>
<dbReference type="InterPro" id="IPR002401">
    <property type="entry name" value="Cyt_P450_E_grp-I"/>
</dbReference>
<gene>
    <name evidence="7" type="ORF">H2204_008751</name>
</gene>
<dbReference type="InterPro" id="IPR050364">
    <property type="entry name" value="Cytochrome_P450_fung"/>
</dbReference>
<comment type="similarity">
    <text evidence="1 6">Belongs to the cytochrome P450 family.</text>
</comment>
<evidence type="ECO:0000313" key="8">
    <source>
        <dbReference type="Proteomes" id="UP001172681"/>
    </source>
</evidence>
<proteinExistence type="inferred from homology"/>
<dbReference type="Pfam" id="PF00067">
    <property type="entry name" value="p450"/>
    <property type="match status" value="1"/>
</dbReference>
<dbReference type="PROSITE" id="PS00086">
    <property type="entry name" value="CYTOCHROME_P450"/>
    <property type="match status" value="1"/>
</dbReference>
<evidence type="ECO:0000256" key="3">
    <source>
        <dbReference type="ARBA" id="ARBA00023002"/>
    </source>
</evidence>
<dbReference type="GO" id="GO:0005506">
    <property type="term" value="F:iron ion binding"/>
    <property type="evidence" value="ECO:0007669"/>
    <property type="project" value="InterPro"/>
</dbReference>
<dbReference type="CDD" id="cd11065">
    <property type="entry name" value="CYP64-like"/>
    <property type="match status" value="1"/>
</dbReference>
<evidence type="ECO:0000256" key="4">
    <source>
        <dbReference type="ARBA" id="ARBA00023004"/>
    </source>
</evidence>
<dbReference type="PANTHER" id="PTHR46300">
    <property type="entry name" value="P450, PUTATIVE (EUROFUNG)-RELATED-RELATED"/>
    <property type="match status" value="1"/>
</dbReference>
<dbReference type="GO" id="GO:0016705">
    <property type="term" value="F:oxidoreductase activity, acting on paired donors, with incorporation or reduction of molecular oxygen"/>
    <property type="evidence" value="ECO:0007669"/>
    <property type="project" value="InterPro"/>
</dbReference>
<dbReference type="InterPro" id="IPR036396">
    <property type="entry name" value="Cyt_P450_sf"/>
</dbReference>
<dbReference type="SUPFAM" id="SSF48264">
    <property type="entry name" value="Cytochrome P450"/>
    <property type="match status" value="1"/>
</dbReference>
<keyword evidence="6" id="KW-0503">Monooxygenase</keyword>
<evidence type="ECO:0000313" key="7">
    <source>
        <dbReference type="EMBL" id="KAJ9630096.1"/>
    </source>
</evidence>
<dbReference type="InterPro" id="IPR001128">
    <property type="entry name" value="Cyt_P450"/>
</dbReference>
<feature type="binding site" description="axial binding residue" evidence="5">
    <location>
        <position position="447"/>
    </location>
    <ligand>
        <name>heme</name>
        <dbReference type="ChEBI" id="CHEBI:30413"/>
    </ligand>
    <ligandPart>
        <name>Fe</name>
        <dbReference type="ChEBI" id="CHEBI:18248"/>
    </ligandPart>
</feature>
<evidence type="ECO:0008006" key="9">
    <source>
        <dbReference type="Google" id="ProtNLM"/>
    </source>
</evidence>
<dbReference type="GO" id="GO:0020037">
    <property type="term" value="F:heme binding"/>
    <property type="evidence" value="ECO:0007669"/>
    <property type="project" value="InterPro"/>
</dbReference>
<keyword evidence="8" id="KW-1185">Reference proteome</keyword>